<keyword evidence="10" id="KW-0804">Transcription</keyword>
<dbReference type="KEGG" id="atq:GH723_16735"/>
<feature type="binding site" evidence="11">
    <location>
        <position position="104"/>
    </location>
    <ligand>
        <name>Zn(2+)</name>
        <dbReference type="ChEBI" id="CHEBI:29105"/>
    </ligand>
</feature>
<dbReference type="GO" id="GO:1900376">
    <property type="term" value="P:regulation of secondary metabolite biosynthetic process"/>
    <property type="evidence" value="ECO:0007669"/>
    <property type="project" value="TreeGrafter"/>
</dbReference>
<evidence type="ECO:0000313" key="15">
    <source>
        <dbReference type="Proteomes" id="UP000334019"/>
    </source>
</evidence>
<dbReference type="Proteomes" id="UP000334019">
    <property type="component" value="Chromosome"/>
</dbReference>
<evidence type="ECO:0000256" key="1">
    <source>
        <dbReference type="ARBA" id="ARBA00004496"/>
    </source>
</evidence>
<feature type="binding site" evidence="12">
    <location>
        <position position="141"/>
    </location>
    <ligand>
        <name>Fe cation</name>
        <dbReference type="ChEBI" id="CHEBI:24875"/>
    </ligand>
</feature>
<comment type="cofactor">
    <cofactor evidence="11">
        <name>Zn(2+)</name>
        <dbReference type="ChEBI" id="CHEBI:29105"/>
    </cofactor>
    <text evidence="11">Binds 1 zinc ion per subunit.</text>
</comment>
<keyword evidence="7 11" id="KW-0862">Zinc</keyword>
<evidence type="ECO:0000256" key="9">
    <source>
        <dbReference type="ARBA" id="ARBA00023125"/>
    </source>
</evidence>
<dbReference type="InterPro" id="IPR043135">
    <property type="entry name" value="Fur_C"/>
</dbReference>
<comment type="similarity">
    <text evidence="2">Belongs to the Fur family.</text>
</comment>
<keyword evidence="6 11" id="KW-0479">Metal-binding</keyword>
<comment type="cofactor">
    <cofactor evidence="12">
        <name>Mn(2+)</name>
        <dbReference type="ChEBI" id="CHEBI:29035"/>
    </cofactor>
    <cofactor evidence="12">
        <name>Fe(2+)</name>
        <dbReference type="ChEBI" id="CHEBI:29033"/>
    </cofactor>
    <text evidence="12">Binds 1 Mn(2+) or Fe(2+) ion per subunit.</text>
</comment>
<evidence type="ECO:0000256" key="2">
    <source>
        <dbReference type="ARBA" id="ARBA00007957"/>
    </source>
</evidence>
<evidence type="ECO:0000256" key="10">
    <source>
        <dbReference type="ARBA" id="ARBA00023163"/>
    </source>
</evidence>
<dbReference type="GO" id="GO:0008270">
    <property type="term" value="F:zinc ion binding"/>
    <property type="evidence" value="ECO:0007669"/>
    <property type="project" value="TreeGrafter"/>
</dbReference>
<feature type="binding site" evidence="11">
    <location>
        <position position="149"/>
    </location>
    <ligand>
        <name>Zn(2+)</name>
        <dbReference type="ChEBI" id="CHEBI:29105"/>
    </ligand>
</feature>
<feature type="binding site" evidence="11">
    <location>
        <position position="152"/>
    </location>
    <ligand>
        <name>Zn(2+)</name>
        <dbReference type="ChEBI" id="CHEBI:29105"/>
    </ligand>
</feature>
<dbReference type="InterPro" id="IPR036388">
    <property type="entry name" value="WH-like_DNA-bd_sf"/>
</dbReference>
<evidence type="ECO:0000256" key="5">
    <source>
        <dbReference type="ARBA" id="ARBA00022491"/>
    </source>
</evidence>
<keyword evidence="8" id="KW-0805">Transcription regulation</keyword>
<dbReference type="GO" id="GO:0045892">
    <property type="term" value="P:negative regulation of DNA-templated transcription"/>
    <property type="evidence" value="ECO:0007669"/>
    <property type="project" value="TreeGrafter"/>
</dbReference>
<evidence type="ECO:0008006" key="16">
    <source>
        <dbReference type="Google" id="ProtNLM"/>
    </source>
</evidence>
<accession>A0A5Q2RNT6</accession>
<evidence type="ECO:0000256" key="3">
    <source>
        <dbReference type="ARBA" id="ARBA00011738"/>
    </source>
</evidence>
<dbReference type="InterPro" id="IPR002481">
    <property type="entry name" value="FUR"/>
</dbReference>
<evidence type="ECO:0000256" key="8">
    <source>
        <dbReference type="ARBA" id="ARBA00023015"/>
    </source>
</evidence>
<keyword evidence="15" id="KW-1185">Reference proteome</keyword>
<evidence type="ECO:0000256" key="12">
    <source>
        <dbReference type="PIRSR" id="PIRSR602481-2"/>
    </source>
</evidence>
<feature type="binding site" evidence="12">
    <location>
        <position position="98"/>
    </location>
    <ligand>
        <name>Fe cation</name>
        <dbReference type="ChEBI" id="CHEBI:24875"/>
    </ligand>
</feature>
<evidence type="ECO:0000256" key="4">
    <source>
        <dbReference type="ARBA" id="ARBA00022490"/>
    </source>
</evidence>
<dbReference type="GO" id="GO:0000976">
    <property type="term" value="F:transcription cis-regulatory region binding"/>
    <property type="evidence" value="ECO:0007669"/>
    <property type="project" value="TreeGrafter"/>
</dbReference>
<feature type="compositionally biased region" description="Basic and acidic residues" evidence="13">
    <location>
        <begin position="17"/>
        <end position="27"/>
    </location>
</feature>
<gene>
    <name evidence="14" type="ORF">GH723_16735</name>
</gene>
<evidence type="ECO:0000256" key="7">
    <source>
        <dbReference type="ARBA" id="ARBA00022833"/>
    </source>
</evidence>
<evidence type="ECO:0000256" key="6">
    <source>
        <dbReference type="ARBA" id="ARBA00022723"/>
    </source>
</evidence>
<feature type="binding site" evidence="11">
    <location>
        <position position="107"/>
    </location>
    <ligand>
        <name>Zn(2+)</name>
        <dbReference type="ChEBI" id="CHEBI:29105"/>
    </ligand>
</feature>
<evidence type="ECO:0000313" key="14">
    <source>
        <dbReference type="EMBL" id="QGG96612.1"/>
    </source>
</evidence>
<keyword evidence="9" id="KW-0238">DNA-binding</keyword>
<evidence type="ECO:0000256" key="13">
    <source>
        <dbReference type="SAM" id="MobiDB-lite"/>
    </source>
</evidence>
<protein>
    <recommendedName>
        <fullName evidence="16">Transcriptional repressor</fullName>
    </recommendedName>
</protein>
<comment type="subcellular location">
    <subcellularLocation>
        <location evidence="1">Cytoplasm</location>
    </subcellularLocation>
</comment>
<dbReference type="PANTHER" id="PTHR33202">
    <property type="entry name" value="ZINC UPTAKE REGULATION PROTEIN"/>
    <property type="match status" value="1"/>
</dbReference>
<dbReference type="EMBL" id="CP045851">
    <property type="protein sequence ID" value="QGG96612.1"/>
    <property type="molecule type" value="Genomic_DNA"/>
</dbReference>
<dbReference type="RefSeq" id="WP_153760716.1">
    <property type="nucleotide sequence ID" value="NZ_CP045851.1"/>
</dbReference>
<dbReference type="AlphaFoldDB" id="A0A5Q2RNT6"/>
<keyword evidence="5" id="KW-0678">Repressor</keyword>
<evidence type="ECO:0000256" key="11">
    <source>
        <dbReference type="PIRSR" id="PIRSR602481-1"/>
    </source>
</evidence>
<dbReference type="Pfam" id="PF01475">
    <property type="entry name" value="FUR"/>
    <property type="match status" value="1"/>
</dbReference>
<keyword evidence="4" id="KW-0963">Cytoplasm</keyword>
<comment type="subunit">
    <text evidence="3">Homodimer.</text>
</comment>
<dbReference type="PANTHER" id="PTHR33202:SF2">
    <property type="entry name" value="FERRIC UPTAKE REGULATION PROTEIN"/>
    <property type="match status" value="1"/>
</dbReference>
<dbReference type="InterPro" id="IPR036390">
    <property type="entry name" value="WH_DNA-bd_sf"/>
</dbReference>
<dbReference type="SUPFAM" id="SSF46785">
    <property type="entry name" value="Winged helix' DNA-binding domain"/>
    <property type="match status" value="1"/>
</dbReference>
<proteinExistence type="inferred from homology"/>
<organism evidence="14 15">
    <name type="scientific">Actinomarinicola tropica</name>
    <dbReference type="NCBI Taxonomy" id="2789776"/>
    <lineage>
        <taxon>Bacteria</taxon>
        <taxon>Bacillati</taxon>
        <taxon>Actinomycetota</taxon>
        <taxon>Acidimicrobiia</taxon>
        <taxon>Acidimicrobiales</taxon>
        <taxon>Iamiaceae</taxon>
        <taxon>Actinomarinicola</taxon>
    </lineage>
</organism>
<sequence>MTESRPSTSPSPHVHRTASERLRRDGQRYTTSRRILVELLESADRPLTIPEMLSRRDGIPQSSAYRNLAVLERAGVVDRVLATDEFTRYELAEDLTEHHHHMICTDCGSVADFVMTPAAERRLDDAAAAIAEAAGFRISGHRFDLLGLCGACTERGA</sequence>
<reference evidence="14 15" key="1">
    <citation type="submission" date="2019-11" db="EMBL/GenBank/DDBJ databases">
        <authorList>
            <person name="He Y."/>
        </authorList>
    </citation>
    <scope>NUCLEOTIDE SEQUENCE [LARGE SCALE GENOMIC DNA]</scope>
    <source>
        <strain evidence="14 15">SCSIO 58843</strain>
    </source>
</reference>
<dbReference type="GO" id="GO:0005829">
    <property type="term" value="C:cytosol"/>
    <property type="evidence" value="ECO:0007669"/>
    <property type="project" value="TreeGrafter"/>
</dbReference>
<dbReference type="Gene3D" id="3.30.1490.190">
    <property type="match status" value="1"/>
</dbReference>
<dbReference type="Gene3D" id="1.10.10.10">
    <property type="entry name" value="Winged helix-like DNA-binding domain superfamily/Winged helix DNA-binding domain"/>
    <property type="match status" value="1"/>
</dbReference>
<feature type="compositionally biased region" description="Polar residues" evidence="13">
    <location>
        <begin position="1"/>
        <end position="11"/>
    </location>
</feature>
<name>A0A5Q2RNT6_9ACTN</name>
<keyword evidence="12" id="KW-0408">Iron</keyword>
<dbReference type="CDD" id="cd07153">
    <property type="entry name" value="Fur_like"/>
    <property type="match status" value="1"/>
</dbReference>
<dbReference type="GO" id="GO:0003700">
    <property type="term" value="F:DNA-binding transcription factor activity"/>
    <property type="evidence" value="ECO:0007669"/>
    <property type="project" value="InterPro"/>
</dbReference>
<feature type="region of interest" description="Disordered" evidence="13">
    <location>
        <begin position="1"/>
        <end position="27"/>
    </location>
</feature>